<protein>
    <submittedName>
        <fullName evidence="1">Uncharacterized protein</fullName>
    </submittedName>
</protein>
<dbReference type="AlphaFoldDB" id="A0A173VJU5"/>
<proteinExistence type="predicted"/>
<evidence type="ECO:0000313" key="1">
    <source>
        <dbReference type="EMBL" id="CUN26375.1"/>
    </source>
</evidence>
<gene>
    <name evidence="1" type="ORF">ERS852573_02989</name>
</gene>
<sequence length="77" mass="9801">MDEWLSEEEQYKENLSIGEIHRIRDPKLREIRQKHWNYRHKIFIDEARISDQELVKLSNQDWELERKEMEEYKERKQ</sequence>
<evidence type="ECO:0000313" key="2">
    <source>
        <dbReference type="Proteomes" id="UP000095597"/>
    </source>
</evidence>
<dbReference type="EMBL" id="CYXO01000028">
    <property type="protein sequence ID" value="CUN26375.1"/>
    <property type="molecule type" value="Genomic_DNA"/>
</dbReference>
<accession>A0A173VJU5</accession>
<dbReference type="OrthoDB" id="2086661at2"/>
<organism evidence="1 2">
    <name type="scientific">Dorea longicatena</name>
    <dbReference type="NCBI Taxonomy" id="88431"/>
    <lineage>
        <taxon>Bacteria</taxon>
        <taxon>Bacillati</taxon>
        <taxon>Bacillota</taxon>
        <taxon>Clostridia</taxon>
        <taxon>Lachnospirales</taxon>
        <taxon>Lachnospiraceae</taxon>
        <taxon>Dorea</taxon>
    </lineage>
</organism>
<dbReference type="RefSeq" id="WP_055215394.1">
    <property type="nucleotide sequence ID" value="NZ_CYXO01000028.1"/>
</dbReference>
<reference evidence="1 2" key="1">
    <citation type="submission" date="2015-09" db="EMBL/GenBank/DDBJ databases">
        <authorList>
            <consortium name="Pathogen Informatics"/>
        </authorList>
    </citation>
    <scope>NUCLEOTIDE SEQUENCE [LARGE SCALE GENOMIC DNA]</scope>
    <source>
        <strain evidence="1 2">2789STDY5834961</strain>
    </source>
</reference>
<dbReference type="Proteomes" id="UP000095597">
    <property type="component" value="Unassembled WGS sequence"/>
</dbReference>
<name>A0A173VJU5_9FIRM</name>